<name>X0PL04_9LACO</name>
<feature type="chain" id="PRO_5039602419" description="Lipoprotein" evidence="8">
    <location>
        <begin position="27"/>
        <end position="273"/>
    </location>
</feature>
<evidence type="ECO:0000313" key="10">
    <source>
        <dbReference type="Proteomes" id="UP000019488"/>
    </source>
</evidence>
<evidence type="ECO:0000256" key="3">
    <source>
        <dbReference type="ARBA" id="ARBA00023136"/>
    </source>
</evidence>
<dbReference type="Gene3D" id="3.40.190.10">
    <property type="entry name" value="Periplasmic binding protein-like II"/>
    <property type="match status" value="2"/>
</dbReference>
<dbReference type="GO" id="GO:0016020">
    <property type="term" value="C:membrane"/>
    <property type="evidence" value="ECO:0007669"/>
    <property type="project" value="UniProtKB-SubCell"/>
</dbReference>
<evidence type="ECO:0000256" key="6">
    <source>
        <dbReference type="PIRNR" id="PIRNR002854"/>
    </source>
</evidence>
<organism evidence="9 10">
    <name type="scientific">Lentilactobacillus farraginis DSM 18382 = JCM 14108</name>
    <dbReference type="NCBI Taxonomy" id="1423743"/>
    <lineage>
        <taxon>Bacteria</taxon>
        <taxon>Bacillati</taxon>
        <taxon>Bacillota</taxon>
        <taxon>Bacilli</taxon>
        <taxon>Lactobacillales</taxon>
        <taxon>Lactobacillaceae</taxon>
        <taxon>Lentilactobacillus</taxon>
    </lineage>
</organism>
<keyword evidence="3" id="KW-0472">Membrane</keyword>
<dbReference type="Pfam" id="PF03180">
    <property type="entry name" value="Lipoprotein_9"/>
    <property type="match status" value="1"/>
</dbReference>
<keyword evidence="5 6" id="KW-0449">Lipoprotein</keyword>
<reference evidence="9" key="1">
    <citation type="journal article" date="2014" name="Genome Announc.">
        <title>Draft Genome Sequences of Two Lactobacillus Strains, L. farraginis JCM 14108T and L. composti JCM 14202T, Isolated from Compost of Distilled Shochu Residue.</title>
        <authorList>
            <person name="Yuki M."/>
            <person name="Oshima K."/>
            <person name="Suda W."/>
            <person name="Kitahara M."/>
            <person name="Kitamura K."/>
            <person name="Iida T."/>
            <person name="Hattori M."/>
            <person name="Ohkuma M."/>
        </authorList>
    </citation>
    <scope>NUCLEOTIDE SEQUENCE [LARGE SCALE GENOMIC DNA]</scope>
    <source>
        <strain evidence="9">JCM 14108</strain>
    </source>
</reference>
<comment type="similarity">
    <text evidence="6">Belongs to the nlpA lipoprotein family.</text>
</comment>
<proteinExistence type="inferred from homology"/>
<dbReference type="STRING" id="1423743.FD41_GL001156"/>
<feature type="lipid moiety-binding region" description="S-diacylglycerol cysteine" evidence="7">
    <location>
        <position position="25"/>
    </location>
</feature>
<keyword evidence="2 8" id="KW-0732">Signal</keyword>
<comment type="subcellular location">
    <subcellularLocation>
        <location evidence="1">Membrane</location>
        <topology evidence="1">Lipid-anchor</topology>
    </subcellularLocation>
</comment>
<dbReference type="AlphaFoldDB" id="X0PL04"/>
<dbReference type="PANTHER" id="PTHR30429">
    <property type="entry name" value="D-METHIONINE-BINDING LIPOPROTEIN METQ"/>
    <property type="match status" value="1"/>
</dbReference>
<protein>
    <recommendedName>
        <fullName evidence="6">Lipoprotein</fullName>
    </recommendedName>
</protein>
<evidence type="ECO:0000256" key="8">
    <source>
        <dbReference type="SAM" id="SignalP"/>
    </source>
</evidence>
<sequence length="273" mass="30351">MKKRILKAIALTASLFSILVFLTGCGNDSSKPLSTKNITVGVTAGPHEQIMQQVKKIAAKHGLTINIKSFTDYNTPNSALNAGDIQASSFETAQFLKTQEKDKNYKFAKAFKTVALPMGIYSNKVKKITDLKKGAKIAVPNDATQEARALRIFQKAGILKLKSGVGEKATKNDLASNPKQLKIYELDASQIPKQLKEFDAAAINSNFALDNNLTLKQAIYHESLKNNAWPNYFVVKDGHQNDKVVKQIKKYYQSPEIKKYVKKEFKGALVPEW</sequence>
<evidence type="ECO:0000256" key="2">
    <source>
        <dbReference type="ARBA" id="ARBA00022729"/>
    </source>
</evidence>
<gene>
    <name evidence="9" type="ORF">JCM14108_3148</name>
</gene>
<accession>X0PL04</accession>
<dbReference type="OrthoDB" id="9812878at2"/>
<evidence type="ECO:0000313" key="9">
    <source>
        <dbReference type="EMBL" id="GAF38047.1"/>
    </source>
</evidence>
<evidence type="ECO:0000256" key="5">
    <source>
        <dbReference type="ARBA" id="ARBA00023288"/>
    </source>
</evidence>
<evidence type="ECO:0000256" key="1">
    <source>
        <dbReference type="ARBA" id="ARBA00004635"/>
    </source>
</evidence>
<dbReference type="eggNOG" id="COG1464">
    <property type="taxonomic scope" value="Bacteria"/>
</dbReference>
<dbReference type="PROSITE" id="PS51257">
    <property type="entry name" value="PROKAR_LIPOPROTEIN"/>
    <property type="match status" value="1"/>
</dbReference>
<evidence type="ECO:0000256" key="4">
    <source>
        <dbReference type="ARBA" id="ARBA00023139"/>
    </source>
</evidence>
<keyword evidence="4" id="KW-0564">Palmitate</keyword>
<dbReference type="EMBL" id="BAKI01000066">
    <property type="protein sequence ID" value="GAF38047.1"/>
    <property type="molecule type" value="Genomic_DNA"/>
</dbReference>
<dbReference type="Proteomes" id="UP000019488">
    <property type="component" value="Unassembled WGS sequence"/>
</dbReference>
<dbReference type="PANTHER" id="PTHR30429:SF1">
    <property type="entry name" value="D-METHIONINE-BINDING LIPOPROTEIN METQ-RELATED"/>
    <property type="match status" value="1"/>
</dbReference>
<dbReference type="InterPro" id="IPR004872">
    <property type="entry name" value="Lipoprotein_NlpA"/>
</dbReference>
<feature type="signal peptide" evidence="8">
    <location>
        <begin position="1"/>
        <end position="26"/>
    </location>
</feature>
<dbReference type="SUPFAM" id="SSF53850">
    <property type="entry name" value="Periplasmic binding protein-like II"/>
    <property type="match status" value="1"/>
</dbReference>
<dbReference type="RefSeq" id="WP_035181392.1">
    <property type="nucleotide sequence ID" value="NZ_AZFY01000130.1"/>
</dbReference>
<dbReference type="PIRSF" id="PIRSF002854">
    <property type="entry name" value="MetQ"/>
    <property type="match status" value="1"/>
</dbReference>
<comment type="caution">
    <text evidence="9">The sequence shown here is derived from an EMBL/GenBank/DDBJ whole genome shotgun (WGS) entry which is preliminary data.</text>
</comment>
<evidence type="ECO:0000256" key="7">
    <source>
        <dbReference type="PIRSR" id="PIRSR002854-1"/>
    </source>
</evidence>